<dbReference type="RefSeq" id="XP_028492643.1">
    <property type="nucleotide sequence ID" value="XM_028634715.1"/>
</dbReference>
<gene>
    <name evidence="1" type="ORF">D7B24_000459</name>
</gene>
<dbReference type="Proteomes" id="UP000267145">
    <property type="component" value="Unassembled WGS sequence"/>
</dbReference>
<reference evidence="1 2" key="1">
    <citation type="submission" date="2018-10" db="EMBL/GenBank/DDBJ databases">
        <title>Genome sequence of Verticillium nonalfalfae VnAa140.</title>
        <authorList>
            <person name="Stajich J.E."/>
            <person name="Kasson M.T."/>
        </authorList>
    </citation>
    <scope>NUCLEOTIDE SEQUENCE [LARGE SCALE GENOMIC DNA]</scope>
    <source>
        <strain evidence="1 2">VnAa140</strain>
    </source>
</reference>
<keyword evidence="2" id="KW-1185">Reference proteome</keyword>
<feature type="non-terminal residue" evidence="1">
    <location>
        <position position="52"/>
    </location>
</feature>
<comment type="caution">
    <text evidence="1">The sequence shown here is derived from an EMBL/GenBank/DDBJ whole genome shotgun (WGS) entry which is preliminary data.</text>
</comment>
<sequence>MAFIYIRFTDHGESFTVPESRPGGSRSNEDLSCYNTDSNLNGFQRFDVPEAA</sequence>
<proteinExistence type="predicted"/>
<evidence type="ECO:0000313" key="1">
    <source>
        <dbReference type="EMBL" id="RNJ54485.1"/>
    </source>
</evidence>
<dbReference type="GeneID" id="39604148"/>
<dbReference type="AlphaFoldDB" id="A0A3M9Y2Z1"/>
<evidence type="ECO:0000313" key="2">
    <source>
        <dbReference type="Proteomes" id="UP000267145"/>
    </source>
</evidence>
<name>A0A3M9Y2Z1_9PEZI</name>
<dbReference type="EMBL" id="RBVV01000103">
    <property type="protein sequence ID" value="RNJ54485.1"/>
    <property type="molecule type" value="Genomic_DNA"/>
</dbReference>
<accession>A0A3M9Y2Z1</accession>
<protein>
    <submittedName>
        <fullName evidence="1">Uncharacterized protein</fullName>
    </submittedName>
</protein>
<organism evidence="1 2">
    <name type="scientific">Verticillium nonalfalfae</name>
    <dbReference type="NCBI Taxonomy" id="1051616"/>
    <lineage>
        <taxon>Eukaryota</taxon>
        <taxon>Fungi</taxon>
        <taxon>Dikarya</taxon>
        <taxon>Ascomycota</taxon>
        <taxon>Pezizomycotina</taxon>
        <taxon>Sordariomycetes</taxon>
        <taxon>Hypocreomycetidae</taxon>
        <taxon>Glomerellales</taxon>
        <taxon>Plectosphaerellaceae</taxon>
        <taxon>Verticillium</taxon>
    </lineage>
</organism>